<comment type="caution">
    <text evidence="2">The sequence shown here is derived from an EMBL/GenBank/DDBJ whole genome shotgun (WGS) entry which is preliminary data.</text>
</comment>
<protein>
    <submittedName>
        <fullName evidence="2">Uncharacterized protein</fullName>
    </submittedName>
</protein>
<feature type="region of interest" description="Disordered" evidence="1">
    <location>
        <begin position="131"/>
        <end position="168"/>
    </location>
</feature>
<proteinExistence type="predicted"/>
<organism evidence="2">
    <name type="scientific">marine sediment metagenome</name>
    <dbReference type="NCBI Taxonomy" id="412755"/>
    <lineage>
        <taxon>unclassified sequences</taxon>
        <taxon>metagenomes</taxon>
        <taxon>ecological metagenomes</taxon>
    </lineage>
</organism>
<reference evidence="2" key="1">
    <citation type="journal article" date="2015" name="Nature">
        <title>Complex archaea that bridge the gap between prokaryotes and eukaryotes.</title>
        <authorList>
            <person name="Spang A."/>
            <person name="Saw J.H."/>
            <person name="Jorgensen S.L."/>
            <person name="Zaremba-Niedzwiedzka K."/>
            <person name="Martijn J."/>
            <person name="Lind A.E."/>
            <person name="van Eijk R."/>
            <person name="Schleper C."/>
            <person name="Guy L."/>
            <person name="Ettema T.J."/>
        </authorList>
    </citation>
    <scope>NUCLEOTIDE SEQUENCE</scope>
</reference>
<dbReference type="AlphaFoldDB" id="A0A0F9T7I9"/>
<dbReference type="EMBL" id="LAZR01001419">
    <property type="protein sequence ID" value="KKN44936.1"/>
    <property type="molecule type" value="Genomic_DNA"/>
</dbReference>
<evidence type="ECO:0000256" key="1">
    <source>
        <dbReference type="SAM" id="MobiDB-lite"/>
    </source>
</evidence>
<sequence length="168" mass="20210">MTILPLGMMEFEKPTKEDPFPRFEPLNVWLARKAGIICIFERGVIFGGFKDALAYASRPNKKKRFGRYQGAIIGEVVWGDPRLSFMFFEEDQRAKNRRAKRRRNKHLKKVGIRQWEFKKYLQENPLERFFDESKPTKYPPTEEERKAHMEKRLERMKKRDARKKQEQG</sequence>
<accession>A0A0F9T7I9</accession>
<evidence type="ECO:0000313" key="2">
    <source>
        <dbReference type="EMBL" id="KKN44936.1"/>
    </source>
</evidence>
<gene>
    <name evidence="2" type="ORF">LCGC14_0688140</name>
</gene>
<name>A0A0F9T7I9_9ZZZZ</name>
<feature type="compositionally biased region" description="Basic and acidic residues" evidence="1">
    <location>
        <begin position="131"/>
        <end position="153"/>
    </location>
</feature>